<accession>A0A9D4V1B6</accession>
<dbReference type="InterPro" id="IPR056813">
    <property type="entry name" value="GIL1_IRKI_C"/>
</dbReference>
<dbReference type="PANTHER" id="PTHR31161">
    <property type="entry name" value="PROTEIN GRAVITROPIC IN THE LIGHT 1"/>
    <property type="match status" value="1"/>
</dbReference>
<dbReference type="Proteomes" id="UP000886520">
    <property type="component" value="Chromosome 7"/>
</dbReference>
<dbReference type="InterPro" id="IPR040225">
    <property type="entry name" value="GIL1-like"/>
</dbReference>
<keyword evidence="3" id="KW-1185">Reference proteome</keyword>
<dbReference type="OrthoDB" id="678887at2759"/>
<dbReference type="AlphaFoldDB" id="A0A9D4V1B6"/>
<gene>
    <name evidence="2" type="ORF">GOP47_0007011</name>
</gene>
<dbReference type="Pfam" id="PF24994">
    <property type="entry name" value="GIL1_IRKI_C"/>
    <property type="match status" value="1"/>
</dbReference>
<evidence type="ECO:0000313" key="3">
    <source>
        <dbReference type="Proteomes" id="UP000886520"/>
    </source>
</evidence>
<feature type="domain" description="GIL1/IRKI C-terminal" evidence="1">
    <location>
        <begin position="52"/>
        <end position="104"/>
    </location>
</feature>
<proteinExistence type="predicted"/>
<dbReference type="GO" id="GO:0009959">
    <property type="term" value="P:negative gravitropism"/>
    <property type="evidence" value="ECO:0007669"/>
    <property type="project" value="InterPro"/>
</dbReference>
<sequence length="116" mass="13077">METSFFGNFEHRNQITEGKHPNSQFYQSFLRLAKTVWLVHRLAFAFSPTASIFQVRRGTRFSSACMESVVLGMELDENHLPAKVGFSVMPGFRVNAVVIKSQVYLEASEASMDLAV</sequence>
<evidence type="ECO:0000259" key="1">
    <source>
        <dbReference type="Pfam" id="PF24994"/>
    </source>
</evidence>
<protein>
    <recommendedName>
        <fullName evidence="1">GIL1/IRKI C-terminal domain-containing protein</fullName>
    </recommendedName>
</protein>
<comment type="caution">
    <text evidence="2">The sequence shown here is derived from an EMBL/GenBank/DDBJ whole genome shotgun (WGS) entry which is preliminary data.</text>
</comment>
<dbReference type="GO" id="GO:0009639">
    <property type="term" value="P:response to red or far red light"/>
    <property type="evidence" value="ECO:0007669"/>
    <property type="project" value="InterPro"/>
</dbReference>
<organism evidence="2 3">
    <name type="scientific">Adiantum capillus-veneris</name>
    <name type="common">Maidenhair fern</name>
    <dbReference type="NCBI Taxonomy" id="13818"/>
    <lineage>
        <taxon>Eukaryota</taxon>
        <taxon>Viridiplantae</taxon>
        <taxon>Streptophyta</taxon>
        <taxon>Embryophyta</taxon>
        <taxon>Tracheophyta</taxon>
        <taxon>Polypodiopsida</taxon>
        <taxon>Polypodiidae</taxon>
        <taxon>Polypodiales</taxon>
        <taxon>Pteridineae</taxon>
        <taxon>Pteridaceae</taxon>
        <taxon>Vittarioideae</taxon>
        <taxon>Adiantum</taxon>
    </lineage>
</organism>
<dbReference type="EMBL" id="JABFUD020000007">
    <property type="protein sequence ID" value="KAI5077187.1"/>
    <property type="molecule type" value="Genomic_DNA"/>
</dbReference>
<name>A0A9D4V1B6_ADICA</name>
<reference evidence="2" key="1">
    <citation type="submission" date="2021-01" db="EMBL/GenBank/DDBJ databases">
        <title>Adiantum capillus-veneris genome.</title>
        <authorList>
            <person name="Fang Y."/>
            <person name="Liao Q."/>
        </authorList>
    </citation>
    <scope>NUCLEOTIDE SEQUENCE</scope>
    <source>
        <strain evidence="2">H3</strain>
        <tissue evidence="2">Leaf</tissue>
    </source>
</reference>
<evidence type="ECO:0000313" key="2">
    <source>
        <dbReference type="EMBL" id="KAI5077187.1"/>
    </source>
</evidence>